<evidence type="ECO:0000256" key="2">
    <source>
        <dbReference type="ARBA" id="ARBA00005658"/>
    </source>
</evidence>
<comment type="similarity">
    <text evidence="2">Belongs to the BCCT transporter (TC 2.A.15) family.</text>
</comment>
<evidence type="ECO:0000313" key="10">
    <source>
        <dbReference type="Proteomes" id="UP000315400"/>
    </source>
</evidence>
<dbReference type="InterPro" id="IPR018093">
    <property type="entry name" value="BCCT_CS"/>
</dbReference>
<evidence type="ECO:0000256" key="4">
    <source>
        <dbReference type="ARBA" id="ARBA00022475"/>
    </source>
</evidence>
<feature type="transmembrane region" description="Helical" evidence="8">
    <location>
        <begin position="86"/>
        <end position="112"/>
    </location>
</feature>
<keyword evidence="6 8" id="KW-1133">Transmembrane helix</keyword>
<evidence type="ECO:0000256" key="6">
    <source>
        <dbReference type="ARBA" id="ARBA00022989"/>
    </source>
</evidence>
<evidence type="ECO:0000256" key="3">
    <source>
        <dbReference type="ARBA" id="ARBA00022448"/>
    </source>
</evidence>
<comment type="subcellular location">
    <subcellularLocation>
        <location evidence="1">Cell membrane</location>
        <topology evidence="1">Multi-pass membrane protein</topology>
    </subcellularLocation>
</comment>
<dbReference type="PROSITE" id="PS01303">
    <property type="entry name" value="BCCT"/>
    <property type="match status" value="1"/>
</dbReference>
<dbReference type="InterPro" id="IPR000060">
    <property type="entry name" value="BCCT_transptr"/>
</dbReference>
<keyword evidence="5 8" id="KW-0812">Transmembrane</keyword>
<gene>
    <name evidence="9" type="ORF">FKY71_15510</name>
</gene>
<sequence length="205" mass="21943">SDPDWQADWTLFYWVWWISWSPFVGIFAARISRGRTIREMIAGMLLAPTLLGFFWFAAFGGTALSLESAGVGRIAEMSMEDEALSLYAMLAEMPLFMVTSALATLAIVVFFITSSDSGSLVDVMVTSGGHPNPPAPYRVFWCVTEGVVAMSLLSAGGLIAMRTASLTSALPLTVFLLVACVGLVRALRVDAATSGPPPRAEIAPD</sequence>
<proteinExistence type="inferred from homology"/>
<evidence type="ECO:0000313" key="9">
    <source>
        <dbReference type="EMBL" id="TQE98115.1"/>
    </source>
</evidence>
<evidence type="ECO:0000256" key="7">
    <source>
        <dbReference type="ARBA" id="ARBA00023136"/>
    </source>
</evidence>
<dbReference type="GO" id="GO:0022857">
    <property type="term" value="F:transmembrane transporter activity"/>
    <property type="evidence" value="ECO:0007669"/>
    <property type="project" value="InterPro"/>
</dbReference>
<keyword evidence="3" id="KW-0813">Transport</keyword>
<protein>
    <submittedName>
        <fullName evidence="9">BCCT family transporter</fullName>
    </submittedName>
</protein>
<feature type="transmembrane region" description="Helical" evidence="8">
    <location>
        <begin position="41"/>
        <end position="66"/>
    </location>
</feature>
<evidence type="ECO:0000256" key="1">
    <source>
        <dbReference type="ARBA" id="ARBA00004651"/>
    </source>
</evidence>
<comment type="caution">
    <text evidence="9">The sequence shown here is derived from an EMBL/GenBank/DDBJ whole genome shotgun (WGS) entry which is preliminary data.</text>
</comment>
<evidence type="ECO:0000256" key="8">
    <source>
        <dbReference type="SAM" id="Phobius"/>
    </source>
</evidence>
<dbReference type="AlphaFoldDB" id="A0A540VMX5"/>
<feature type="transmembrane region" description="Helical" evidence="8">
    <location>
        <begin position="166"/>
        <end position="187"/>
    </location>
</feature>
<evidence type="ECO:0000256" key="5">
    <source>
        <dbReference type="ARBA" id="ARBA00022692"/>
    </source>
</evidence>
<dbReference type="EMBL" id="VIFK01000277">
    <property type="protein sequence ID" value="TQE98115.1"/>
    <property type="molecule type" value="Genomic_DNA"/>
</dbReference>
<name>A0A540VMX5_9GAMM</name>
<dbReference type="Proteomes" id="UP000315400">
    <property type="component" value="Unassembled WGS sequence"/>
</dbReference>
<dbReference type="Pfam" id="PF02028">
    <property type="entry name" value="BCCT"/>
    <property type="match status" value="1"/>
</dbReference>
<dbReference type="PANTHER" id="PTHR30047:SF7">
    <property type="entry name" value="HIGH-AFFINITY CHOLINE TRANSPORT PROTEIN"/>
    <property type="match status" value="1"/>
</dbReference>
<dbReference type="PANTHER" id="PTHR30047">
    <property type="entry name" value="HIGH-AFFINITY CHOLINE TRANSPORT PROTEIN-RELATED"/>
    <property type="match status" value="1"/>
</dbReference>
<organism evidence="9 10">
    <name type="scientific">Spiribacter salinus</name>
    <dbReference type="NCBI Taxonomy" id="1335746"/>
    <lineage>
        <taxon>Bacteria</taxon>
        <taxon>Pseudomonadati</taxon>
        <taxon>Pseudomonadota</taxon>
        <taxon>Gammaproteobacteria</taxon>
        <taxon>Chromatiales</taxon>
        <taxon>Ectothiorhodospiraceae</taxon>
        <taxon>Spiribacter</taxon>
    </lineage>
</organism>
<dbReference type="GO" id="GO:0005886">
    <property type="term" value="C:plasma membrane"/>
    <property type="evidence" value="ECO:0007669"/>
    <property type="project" value="UniProtKB-SubCell"/>
</dbReference>
<feature type="transmembrane region" description="Helical" evidence="8">
    <location>
        <begin position="139"/>
        <end position="160"/>
    </location>
</feature>
<feature type="non-terminal residue" evidence="9">
    <location>
        <position position="1"/>
    </location>
</feature>
<accession>A0A540VMX5</accession>
<keyword evidence="4" id="KW-1003">Cell membrane</keyword>
<reference evidence="9 10" key="1">
    <citation type="submission" date="2019-06" db="EMBL/GenBank/DDBJ databases">
        <title>Metagenome assembled Genome of Spiribacter salinus SL48-SHIP from the microbial mat of Salt Lake 48 (Novosibirsk region, Russia).</title>
        <authorList>
            <person name="Shipova A."/>
            <person name="Rozanov A.S."/>
            <person name="Bryanskaya A.V."/>
            <person name="Peltek S.E."/>
        </authorList>
    </citation>
    <scope>NUCLEOTIDE SEQUENCE [LARGE SCALE GENOMIC DNA]</scope>
    <source>
        <strain evidence="9">SL48-SHIP-2</strain>
    </source>
</reference>
<feature type="transmembrane region" description="Helical" evidence="8">
    <location>
        <begin position="12"/>
        <end position="29"/>
    </location>
</feature>
<keyword evidence="7 8" id="KW-0472">Membrane</keyword>